<dbReference type="EMBL" id="NFKK01000003">
    <property type="protein sequence ID" value="OUP53764.1"/>
    <property type="molecule type" value="Genomic_DNA"/>
</dbReference>
<organism evidence="13 16">
    <name type="scientific">Butyricicoccus pullicaecorum</name>
    <dbReference type="NCBI Taxonomy" id="501571"/>
    <lineage>
        <taxon>Bacteria</taxon>
        <taxon>Bacillati</taxon>
        <taxon>Bacillota</taxon>
        <taxon>Clostridia</taxon>
        <taxon>Eubacteriales</taxon>
        <taxon>Butyricicoccaceae</taxon>
        <taxon>Butyricicoccus</taxon>
    </lineage>
</organism>
<evidence type="ECO:0000256" key="1">
    <source>
        <dbReference type="ARBA" id="ARBA00000877"/>
    </source>
</evidence>
<dbReference type="GO" id="GO:0006171">
    <property type="term" value="P:cAMP biosynthetic process"/>
    <property type="evidence" value="ECO:0007669"/>
    <property type="project" value="InterPro"/>
</dbReference>
<dbReference type="Gene3D" id="3.40.1700.10">
    <property type="entry name" value="DNA integrity scanning protein, DisA, N-terminal domain"/>
    <property type="match status" value="1"/>
</dbReference>
<dbReference type="Pfam" id="PF19293">
    <property type="entry name" value="CdaA_N"/>
    <property type="match status" value="1"/>
</dbReference>
<reference evidence="13" key="2">
    <citation type="journal article" date="2018" name="BMC Genomics">
        <title>Whole genome sequencing and function prediction of 133 gut anaerobes isolated from chicken caecum in pure cultures.</title>
        <authorList>
            <person name="Medvecky M."/>
            <person name="Cejkova D."/>
            <person name="Polansky O."/>
            <person name="Karasova D."/>
            <person name="Kubasova T."/>
            <person name="Cizek A."/>
            <person name="Rychlik I."/>
        </authorList>
    </citation>
    <scope>NUCLEOTIDE SEQUENCE</scope>
    <source>
        <strain evidence="14">An179</strain>
        <strain evidence="13">An180</strain>
    </source>
</reference>
<feature type="domain" description="DAC" evidence="12">
    <location>
        <begin position="91"/>
        <end position="255"/>
    </location>
</feature>
<evidence type="ECO:0000256" key="10">
    <source>
        <dbReference type="HAMAP-Rule" id="MF_01499"/>
    </source>
</evidence>
<proteinExistence type="inferred from homology"/>
<dbReference type="NCBIfam" id="TIGR00159">
    <property type="entry name" value="diadenylate cyclase CdaA"/>
    <property type="match status" value="1"/>
</dbReference>
<keyword evidence="2 10" id="KW-1003">Cell membrane</keyword>
<dbReference type="PROSITE" id="PS51794">
    <property type="entry name" value="DAC"/>
    <property type="match status" value="1"/>
</dbReference>
<keyword evidence="7 10" id="KW-0067">ATP-binding</keyword>
<evidence type="ECO:0000256" key="5">
    <source>
        <dbReference type="ARBA" id="ARBA00022695"/>
    </source>
</evidence>
<gene>
    <name evidence="10" type="primary">dacA</name>
    <name evidence="14" type="ORF">B5F15_00620</name>
    <name evidence="13" type="ORF">B5F17_04040</name>
</gene>
<feature type="region of interest" description="Disordered" evidence="11">
    <location>
        <begin position="267"/>
        <end position="297"/>
    </location>
</feature>
<evidence type="ECO:0000256" key="11">
    <source>
        <dbReference type="SAM" id="MobiDB-lite"/>
    </source>
</evidence>
<evidence type="ECO:0000256" key="3">
    <source>
        <dbReference type="ARBA" id="ARBA00022679"/>
    </source>
</evidence>
<feature type="transmembrane region" description="Helical" evidence="10">
    <location>
        <begin position="73"/>
        <end position="90"/>
    </location>
</feature>
<dbReference type="AlphaFoldDB" id="A0A1Y4LAM0"/>
<dbReference type="HAMAP" id="MF_01499">
    <property type="entry name" value="DacA"/>
    <property type="match status" value="1"/>
</dbReference>
<evidence type="ECO:0000256" key="9">
    <source>
        <dbReference type="ARBA" id="ARBA00023136"/>
    </source>
</evidence>
<evidence type="ECO:0000256" key="2">
    <source>
        <dbReference type="ARBA" id="ARBA00022475"/>
    </source>
</evidence>
<comment type="caution">
    <text evidence="10">Lacks conserved residue(s) required for the propagation of feature annotation.</text>
</comment>
<dbReference type="EMBL" id="NFKL01000001">
    <property type="protein sequence ID" value="OUP60753.1"/>
    <property type="molecule type" value="Genomic_DNA"/>
</dbReference>
<comment type="subunit">
    <text evidence="10">Probably a homodimer.</text>
</comment>
<comment type="caution">
    <text evidence="13">The sequence shown here is derived from an EMBL/GenBank/DDBJ whole genome shotgun (WGS) entry which is preliminary data.</text>
</comment>
<dbReference type="PANTHER" id="PTHR34185">
    <property type="entry name" value="DIADENYLATE CYCLASE"/>
    <property type="match status" value="1"/>
</dbReference>
<dbReference type="GO" id="GO:0004016">
    <property type="term" value="F:adenylate cyclase activity"/>
    <property type="evidence" value="ECO:0007669"/>
    <property type="project" value="UniProtKB-UniRule"/>
</dbReference>
<dbReference type="RefSeq" id="WP_016146673.1">
    <property type="nucleotide sequence ID" value="NZ_CABKSA010000001.1"/>
</dbReference>
<name>A0A1Y4LAM0_9FIRM</name>
<reference evidence="15 16" key="1">
    <citation type="submission" date="2017-04" db="EMBL/GenBank/DDBJ databases">
        <title>Function of individual gut microbiota members based on whole genome sequencing of pure cultures obtained from chicken caecum.</title>
        <authorList>
            <person name="Medvecky M."/>
            <person name="Cejkova D."/>
            <person name="Polansky O."/>
            <person name="Karasova D."/>
            <person name="Kubasova T."/>
            <person name="Cizek A."/>
            <person name="Rychlik I."/>
        </authorList>
    </citation>
    <scope>NUCLEOTIDE SEQUENCE [LARGE SCALE GENOMIC DNA]</scope>
    <source>
        <strain evidence="15">An179</strain>
        <strain evidence="16">An180</strain>
    </source>
</reference>
<evidence type="ECO:0000313" key="16">
    <source>
        <dbReference type="Proteomes" id="UP000195897"/>
    </source>
</evidence>
<accession>A0A1Y4LAM0</accession>
<dbReference type="InterPro" id="IPR036888">
    <property type="entry name" value="DNA_integrity_DisA_N_sf"/>
</dbReference>
<dbReference type="GO" id="GO:0106408">
    <property type="term" value="F:diadenylate cyclase activity"/>
    <property type="evidence" value="ECO:0007669"/>
    <property type="project" value="UniProtKB-EC"/>
</dbReference>
<dbReference type="STRING" id="501571.GCA_900143195_02161"/>
<dbReference type="PANTHER" id="PTHR34185:SF1">
    <property type="entry name" value="DIADENYLATE CYCLASE"/>
    <property type="match status" value="1"/>
</dbReference>
<evidence type="ECO:0000256" key="7">
    <source>
        <dbReference type="ARBA" id="ARBA00022840"/>
    </source>
</evidence>
<dbReference type="GO" id="GO:0005524">
    <property type="term" value="F:ATP binding"/>
    <property type="evidence" value="ECO:0007669"/>
    <property type="project" value="UniProtKB-UniRule"/>
</dbReference>
<feature type="compositionally biased region" description="Basic and acidic residues" evidence="11">
    <location>
        <begin position="288"/>
        <end position="297"/>
    </location>
</feature>
<evidence type="ECO:0000256" key="4">
    <source>
        <dbReference type="ARBA" id="ARBA00022692"/>
    </source>
</evidence>
<keyword evidence="8 10" id="KW-1133">Transmembrane helix</keyword>
<evidence type="ECO:0000256" key="8">
    <source>
        <dbReference type="ARBA" id="ARBA00022989"/>
    </source>
</evidence>
<dbReference type="EC" id="2.7.7.85" evidence="10"/>
<feature type="transmembrane region" description="Helical" evidence="10">
    <location>
        <begin position="47"/>
        <end position="67"/>
    </location>
</feature>
<evidence type="ECO:0000259" key="12">
    <source>
        <dbReference type="PROSITE" id="PS51794"/>
    </source>
</evidence>
<keyword evidence="6 10" id="KW-0547">Nucleotide-binding</keyword>
<dbReference type="InterPro" id="IPR045585">
    <property type="entry name" value="CdaA_N"/>
</dbReference>
<dbReference type="PIRSF" id="PIRSF004793">
    <property type="entry name" value="UCP004793"/>
    <property type="match status" value="1"/>
</dbReference>
<dbReference type="InterPro" id="IPR014046">
    <property type="entry name" value="C-di-AMP_synthase"/>
</dbReference>
<dbReference type="FunFam" id="3.40.1700.10:FF:000002">
    <property type="entry name" value="Diadenylate cyclase"/>
    <property type="match status" value="1"/>
</dbReference>
<evidence type="ECO:0000256" key="6">
    <source>
        <dbReference type="ARBA" id="ARBA00022741"/>
    </source>
</evidence>
<comment type="function">
    <text evidence="10">Catalyzes the condensation of 2 ATP molecules into cyclic di-AMP (c-di-AMP), a second messenger used to regulate differing processes in different bacteria.</text>
</comment>
<keyword evidence="5 10" id="KW-0548">Nucleotidyltransferase</keyword>
<dbReference type="Proteomes" id="UP000195897">
    <property type="component" value="Unassembled WGS sequence"/>
</dbReference>
<dbReference type="InterPro" id="IPR003390">
    <property type="entry name" value="DNA_integrity_scan_DisA_N"/>
</dbReference>
<comment type="catalytic activity">
    <reaction evidence="1 10">
        <text>2 ATP = 3',3'-c-di-AMP + 2 diphosphate</text>
        <dbReference type="Rhea" id="RHEA:35655"/>
        <dbReference type="ChEBI" id="CHEBI:30616"/>
        <dbReference type="ChEBI" id="CHEBI:33019"/>
        <dbReference type="ChEBI" id="CHEBI:71500"/>
        <dbReference type="EC" id="2.7.7.85"/>
    </reaction>
</comment>
<keyword evidence="4 10" id="KW-0812">Transmembrane</keyword>
<sequence>MQEAILETLGTLQRCIQLISIQDLIDMGIIAYVIYRGMKLLKDTSAMRLAKGILIIFAAQIVAESLQLNTVSWILQQVFSFGALFLAIVFQPELRRMLEQLGKGQGQLRKFLTGTEVDVVAIEQCINQTVAACESMSWTRTGALMVFERQERLSEIITTGTRIDAEPSEPLIKNIFFHNSPLHDGALVVRDARLFAAGCVLPLSSNQNLSRDLGTRHRAAVGMSEASDAVLVVVSEETGAISVAIGGMLKRHLSPETLRKILVAELMPEEKEEQPPKRNGFLPRKRNTQAERKGKSK</sequence>
<protein>
    <recommendedName>
        <fullName evidence="10">Diadenylate cyclase</fullName>
        <shortName evidence="10">DAC</shortName>
        <ecNumber evidence="10">2.7.7.85</ecNumber>
    </recommendedName>
    <alternativeName>
        <fullName evidence="10">Cyclic-di-AMP synthase</fullName>
        <shortName evidence="10">c-di-AMP synthase</shortName>
    </alternativeName>
</protein>
<dbReference type="SUPFAM" id="SSF143597">
    <property type="entry name" value="YojJ-like"/>
    <property type="match status" value="1"/>
</dbReference>
<keyword evidence="9 10" id="KW-0472">Membrane</keyword>
<evidence type="ECO:0000313" key="14">
    <source>
        <dbReference type="EMBL" id="OUP60753.1"/>
    </source>
</evidence>
<dbReference type="Proteomes" id="UP000195326">
    <property type="component" value="Unassembled WGS sequence"/>
</dbReference>
<evidence type="ECO:0000313" key="15">
    <source>
        <dbReference type="Proteomes" id="UP000195326"/>
    </source>
</evidence>
<dbReference type="Pfam" id="PF02457">
    <property type="entry name" value="DAC"/>
    <property type="match status" value="1"/>
</dbReference>
<comment type="similarity">
    <text evidence="10">Belongs to the adenylate cyclase family. DacA/CdaA subfamily.</text>
</comment>
<dbReference type="InterPro" id="IPR050338">
    <property type="entry name" value="DisA"/>
</dbReference>
<dbReference type="InterPro" id="IPR034701">
    <property type="entry name" value="CdaA"/>
</dbReference>
<keyword evidence="3 10" id="KW-0808">Transferase</keyword>
<evidence type="ECO:0000313" key="13">
    <source>
        <dbReference type="EMBL" id="OUP53764.1"/>
    </source>
</evidence>